<organism evidence="14 15">
    <name type="scientific">Aureibaculum algae</name>
    <dbReference type="NCBI Taxonomy" id="2584122"/>
    <lineage>
        <taxon>Bacteria</taxon>
        <taxon>Pseudomonadati</taxon>
        <taxon>Bacteroidota</taxon>
        <taxon>Flavobacteriia</taxon>
        <taxon>Flavobacteriales</taxon>
        <taxon>Flavobacteriaceae</taxon>
        <taxon>Aureibaculum</taxon>
    </lineage>
</organism>
<dbReference type="UniPathway" id="UPA00326"/>
<dbReference type="RefSeq" id="WP_138949630.1">
    <property type="nucleotide sequence ID" value="NZ_CP040749.1"/>
</dbReference>
<keyword evidence="4 11" id="KW-0237">DNA synthesis</keyword>
<sequence>MSVLTTNAKEILRDRYLLKDNDGKIVETPHQLFKRVANFVASIEKDNKTYWANNFYQLLKNLDFLPNSPTLMNAGLPKGQLSACFVLPIHDSLNSIFTTLKNAALIHQSGGGTGFNFSNLRPKDDYIASSGGCSSGPIAFMKIYDAATENVKQGGKRRGANMGILNIDHPDIESFIISKSNEKELQNFNISVGVSDRFMDAVRDNNNWKLINPKTKKVEKELKATKLWQLIVKEAWKTGDPGIVFLDTINKHNPTPYLGKIVSTNPCGELPLLAYESCNLGSVNLSNMITEKKIDWNKLNDIITTAIRFLDNIIDVNYYLLPEIKSITKKNRKIGLGVMGWAEMLIKLEIPYASLKAVDLAEKLMKFIQEKSYETSVQLAKEKGLSPLFINSAYFNKSPLRNATCNSIAPTGTISVIANTTYSIEPLFALAYKRTGILGGKTQIEVNSLFKEKMKKSGLWYKALKQHIFKNGSIKDFKNVSTDIKKIFKTSLEIPFKYHLLHQKAFQKYTDNAVSKTINLPKNTTIKDITEIYWTAWEYGLKGITVYRYGSRNEQILQKCNFDNLKIDCQ</sequence>
<feature type="domain" description="Ribonucleotide reductase large subunit N-terminal" evidence="12">
    <location>
        <begin position="4"/>
        <end position="79"/>
    </location>
</feature>
<comment type="cofactor">
    <cofactor evidence="1 11">
        <name>adenosylcob(III)alamin</name>
        <dbReference type="ChEBI" id="CHEBI:18408"/>
    </cofactor>
</comment>
<dbReference type="OrthoDB" id="9762933at2"/>
<dbReference type="CDD" id="cd02888">
    <property type="entry name" value="RNR_II_dimer"/>
    <property type="match status" value="1"/>
</dbReference>
<dbReference type="SUPFAM" id="SSF51998">
    <property type="entry name" value="PFL-like glycyl radical enzymes"/>
    <property type="match status" value="1"/>
</dbReference>
<dbReference type="KEGG" id="fbe:FF125_09945"/>
<evidence type="ECO:0000256" key="1">
    <source>
        <dbReference type="ARBA" id="ARBA00001922"/>
    </source>
</evidence>
<dbReference type="AlphaFoldDB" id="A0A5B7TP64"/>
<accession>A0A5B7TP64</accession>
<dbReference type="InterPro" id="IPR000788">
    <property type="entry name" value="RNR_lg_C"/>
</dbReference>
<evidence type="ECO:0000256" key="6">
    <source>
        <dbReference type="ARBA" id="ARBA00023002"/>
    </source>
</evidence>
<evidence type="ECO:0000256" key="8">
    <source>
        <dbReference type="ARBA" id="ARBA00023157"/>
    </source>
</evidence>
<dbReference type="GO" id="GO:0009263">
    <property type="term" value="P:deoxyribonucleotide biosynthetic process"/>
    <property type="evidence" value="ECO:0007669"/>
    <property type="project" value="UniProtKB-KW"/>
</dbReference>
<evidence type="ECO:0000256" key="3">
    <source>
        <dbReference type="ARBA" id="ARBA00022628"/>
    </source>
</evidence>
<keyword evidence="7" id="KW-0215">Deoxyribonucleotide synthesis</keyword>
<keyword evidence="15" id="KW-1185">Reference proteome</keyword>
<dbReference type="InterPro" id="IPR013344">
    <property type="entry name" value="RNR_NrdJ/NrdZ"/>
</dbReference>
<dbReference type="EMBL" id="CP040749">
    <property type="protein sequence ID" value="QCX38739.1"/>
    <property type="molecule type" value="Genomic_DNA"/>
</dbReference>
<dbReference type="SUPFAM" id="SSF48168">
    <property type="entry name" value="R1 subunit of ribonucleotide reductase, N-terminal domain"/>
    <property type="match status" value="1"/>
</dbReference>
<dbReference type="GO" id="GO:0031419">
    <property type="term" value="F:cobalamin binding"/>
    <property type="evidence" value="ECO:0007669"/>
    <property type="project" value="UniProtKB-KW"/>
</dbReference>
<evidence type="ECO:0000256" key="4">
    <source>
        <dbReference type="ARBA" id="ARBA00022634"/>
    </source>
</evidence>
<reference evidence="14 15" key="1">
    <citation type="submission" date="2019-05" db="EMBL/GenBank/DDBJ databases">
        <title>Algicella ahnfeltiae gen. nov., sp. nov., a novel marine bacterium of the family Flavobacteriaceae isolated from a red alga.</title>
        <authorList>
            <person name="Nedashkovskaya O.I."/>
            <person name="Kukhlevskiy A.D."/>
            <person name="Kim S.-G."/>
            <person name="Zhukova N.V."/>
            <person name="Mikhailov V.V."/>
        </authorList>
    </citation>
    <scope>NUCLEOTIDE SEQUENCE [LARGE SCALE GENOMIC DNA]</scope>
    <source>
        <strain evidence="14 15">10Alg115</strain>
    </source>
</reference>
<comment type="function">
    <text evidence="11">Catalyzes the reduction of ribonucleotides to deoxyribonucleotides. May function to provide a pool of deoxyribonucleotide precursors for DNA repair during oxygen limitation and/or for immediate growth after restoration of oxygen.</text>
</comment>
<keyword evidence="3 11" id="KW-0846">Cobalamin</keyword>
<keyword evidence="6 11" id="KW-0560">Oxidoreductase</keyword>
<dbReference type="GO" id="GO:0004748">
    <property type="term" value="F:ribonucleoside-diphosphate reductase activity, thioredoxin disulfide as acceptor"/>
    <property type="evidence" value="ECO:0007669"/>
    <property type="project" value="UniProtKB-EC"/>
</dbReference>
<evidence type="ECO:0000313" key="15">
    <source>
        <dbReference type="Proteomes" id="UP000306229"/>
    </source>
</evidence>
<comment type="catalytic activity">
    <reaction evidence="10 11">
        <text>a 2'-deoxyribonucleoside 5'-diphosphate + [thioredoxin]-disulfide + H2O = a ribonucleoside 5'-diphosphate + [thioredoxin]-dithiol</text>
        <dbReference type="Rhea" id="RHEA:23252"/>
        <dbReference type="Rhea" id="RHEA-COMP:10698"/>
        <dbReference type="Rhea" id="RHEA-COMP:10700"/>
        <dbReference type="ChEBI" id="CHEBI:15377"/>
        <dbReference type="ChEBI" id="CHEBI:29950"/>
        <dbReference type="ChEBI" id="CHEBI:50058"/>
        <dbReference type="ChEBI" id="CHEBI:57930"/>
        <dbReference type="ChEBI" id="CHEBI:73316"/>
        <dbReference type="EC" id="1.17.4.1"/>
    </reaction>
</comment>
<dbReference type="Pfam" id="PF00317">
    <property type="entry name" value="Ribonuc_red_lgN"/>
    <property type="match status" value="1"/>
</dbReference>
<dbReference type="NCBIfam" id="TIGR02504">
    <property type="entry name" value="NrdJ_Z"/>
    <property type="match status" value="1"/>
</dbReference>
<dbReference type="Gene3D" id="3.20.70.20">
    <property type="match status" value="1"/>
</dbReference>
<protein>
    <recommendedName>
        <fullName evidence="11">Vitamin B12-dependent ribonucleotide reductase</fullName>
        <ecNumber evidence="11">1.17.4.1</ecNumber>
    </recommendedName>
</protein>
<evidence type="ECO:0000256" key="9">
    <source>
        <dbReference type="ARBA" id="ARBA00023285"/>
    </source>
</evidence>
<dbReference type="GO" id="GO:0005524">
    <property type="term" value="F:ATP binding"/>
    <property type="evidence" value="ECO:0007669"/>
    <property type="project" value="InterPro"/>
</dbReference>
<comment type="similarity">
    <text evidence="2 11">Belongs to the ribonucleoside diphosphate reductase class-2 family.</text>
</comment>
<dbReference type="Pfam" id="PF02867">
    <property type="entry name" value="Ribonuc_red_lgC"/>
    <property type="match status" value="1"/>
</dbReference>
<proteinExistence type="inferred from homology"/>
<dbReference type="PRINTS" id="PR01183">
    <property type="entry name" value="RIBORDTASEM1"/>
</dbReference>
<evidence type="ECO:0000256" key="11">
    <source>
        <dbReference type="RuleBase" id="RU364064"/>
    </source>
</evidence>
<dbReference type="EC" id="1.17.4.1" evidence="11"/>
<evidence type="ECO:0000256" key="7">
    <source>
        <dbReference type="ARBA" id="ARBA00023116"/>
    </source>
</evidence>
<evidence type="ECO:0000256" key="5">
    <source>
        <dbReference type="ARBA" id="ARBA00022741"/>
    </source>
</evidence>
<evidence type="ECO:0000313" key="14">
    <source>
        <dbReference type="EMBL" id="QCX38739.1"/>
    </source>
</evidence>
<dbReference type="PANTHER" id="PTHR43371:SF1">
    <property type="entry name" value="RIBONUCLEOSIDE-DIPHOSPHATE REDUCTASE"/>
    <property type="match status" value="1"/>
</dbReference>
<feature type="domain" description="Ribonucleotide reductase large subunit C-terminal" evidence="13">
    <location>
        <begin position="82"/>
        <end position="547"/>
    </location>
</feature>
<evidence type="ECO:0000256" key="2">
    <source>
        <dbReference type="ARBA" id="ARBA00007405"/>
    </source>
</evidence>
<evidence type="ECO:0000259" key="12">
    <source>
        <dbReference type="Pfam" id="PF00317"/>
    </source>
</evidence>
<dbReference type="InterPro" id="IPR008926">
    <property type="entry name" value="RNR_R1-su_N"/>
</dbReference>
<keyword evidence="5 11" id="KW-0547">Nucleotide-binding</keyword>
<evidence type="ECO:0000259" key="13">
    <source>
        <dbReference type="Pfam" id="PF02867"/>
    </source>
</evidence>
<evidence type="ECO:0000256" key="10">
    <source>
        <dbReference type="ARBA" id="ARBA00047754"/>
    </source>
</evidence>
<dbReference type="PANTHER" id="PTHR43371">
    <property type="entry name" value="VITAMIN B12-DEPENDENT RIBONUCLEOTIDE REDUCTASE"/>
    <property type="match status" value="1"/>
</dbReference>
<dbReference type="InterPro" id="IPR013509">
    <property type="entry name" value="RNR_lsu_N"/>
</dbReference>
<keyword evidence="9 11" id="KW-0170">Cobalt</keyword>
<dbReference type="GO" id="GO:0071897">
    <property type="term" value="P:DNA biosynthetic process"/>
    <property type="evidence" value="ECO:0007669"/>
    <property type="project" value="UniProtKB-KW"/>
</dbReference>
<keyword evidence="8" id="KW-1015">Disulfide bond</keyword>
<gene>
    <name evidence="14" type="ORF">FF125_09945</name>
</gene>
<dbReference type="InterPro" id="IPR050862">
    <property type="entry name" value="RdRp_reductase_class-2"/>
</dbReference>
<name>A0A5B7TP64_9FLAO</name>
<dbReference type="Proteomes" id="UP000306229">
    <property type="component" value="Chromosome"/>
</dbReference>